<keyword evidence="2" id="KW-1185">Reference proteome</keyword>
<dbReference type="EMBL" id="BDCO01000002">
    <property type="protein sequence ID" value="GAT32257.1"/>
    <property type="molecule type" value="Genomic_DNA"/>
</dbReference>
<sequence>MAHTFPRRPRQSKGAALIIALAFLLIVTALAVSFLSSISGETFSSSAQANSVNVRQLADSVPQIAISRIREATSGLTDPSDPGSPAVSWASQPGMIRTYTSTGSPGTFYRLYSASSDSVPGSSFKPGDELPPVNWNKQKGVYVDLNSPVIRTESGGNQSLEFPIVDPRAQTGAAATSIEGFNYTSGTINGIVGPGGSPNDQRLPMPVRWLYVLANGQLLHPDDSTSGTITFTGPVQPSKSNPIVGRIAYWVDDESSKVNINTASEATYYDLPHYSGAPDFVLSMFSPTVNEFQRYPGHPSNTALSTVLKPWIPSINDVPITYDTNYKPAGMSAATTRIAPSAADEISTRLKRYLKLTPRYRFGGTEGGTVITTMTSGAVAPLAQKTERLYSSVDEMLYAPDLAGSDPSITNDVLERARFFLTANNRAPEVNLFGLPRVAIWPIHKTDDSDHRTAQDRLIARCATLGSASGSSNSYPFYFQRYDSKSTSNDYQGIPRNQRLYSYLQDITSRNIPGFGGNFASKYGSGERDQILTEIFDYIRSCNLNDPNLPTSGTYSDSYKIGGTWYSPSTSPYRSPGLVVPIKISDTKGAGRFPVIDQAFLVFYCVGIPTTPPSGQAKDTETKFRAALYFNFMNAMQGFMVSFTNLQLTVTATNTFTCFPVADADPAKSASLVSGQPNEPFNFFKNGSTVTQWANANERAMGQGNRRNFGGNHSYSALADHAISESDARRRFELVSAATPVIRGDPVKARWNLKGGTFDVTLRSADGETIQTYTFNFPDVAKLPIPRPVVRGNYNAQGTLLGYQQAAPDIDGAGGKAQNNGVLLIDNRDVNPTDPLKTVTSTDYGDVVRSVQLVDKTSSGDYVGGDFRRLSYMANVPASWFSKHKDYDGEARRAHGLRDGNGNPMPDATRGGNLVPNINWAVDSPPNVWNNEPSYYPFVRGEINGVYASTTGSPSDAPGDWNNGFGRSPDGAYLNKADEGLAYSSAGGGVPYFDWDGYPPDKNITSPNKQLPSPGMFGSLPTGTTKGASWQTLLFRPDPTGKHFGAQSPADHLLLDLFWMPIVEPYAISEPFSTAGKINMNYQIMPFSYITRETGMRAVLASERMLAITGKSGAKTTSKSSWNAATNPDQRFKINADETLKGFSKRFTAGDIFRSASEICSIDLVPGDTTDSSATSGTMKTYWENHMLTGDNVRERPYTTIYPRVTTKSNVFTVHFIVQNLKKIPSTPVDQWVEGKDIVAGEYRGSAMIERYIDPEDPAIVDFATQSSQSVEGLYRWRVANVKRFTP</sequence>
<dbReference type="InterPro" id="IPR019840">
    <property type="entry name" value="Verru/Chthon_A"/>
</dbReference>
<evidence type="ECO:0000313" key="2">
    <source>
        <dbReference type="Proteomes" id="UP000076023"/>
    </source>
</evidence>
<dbReference type="NCBIfam" id="TIGR02600">
    <property type="entry name" value="Verru_Chthon_A"/>
    <property type="match status" value="1"/>
</dbReference>
<evidence type="ECO:0000313" key="1">
    <source>
        <dbReference type="EMBL" id="GAT32257.1"/>
    </source>
</evidence>
<reference evidence="2" key="1">
    <citation type="journal article" date="2017" name="Genome Announc.">
        <title>Draft Genome Sequence of Terrimicrobium sacchariphilum NM-5T, a Facultative Anaerobic Soil Bacterium of the Class Spartobacteria.</title>
        <authorList>
            <person name="Qiu Y.L."/>
            <person name="Tourlousse D.M."/>
            <person name="Matsuura N."/>
            <person name="Ohashi A."/>
            <person name="Sekiguchi Y."/>
        </authorList>
    </citation>
    <scope>NUCLEOTIDE SEQUENCE [LARGE SCALE GENOMIC DNA]</scope>
    <source>
        <strain evidence="2">NM-5</strain>
    </source>
</reference>
<organism evidence="1 2">
    <name type="scientific">Terrimicrobium sacchariphilum</name>
    <dbReference type="NCBI Taxonomy" id="690879"/>
    <lineage>
        <taxon>Bacteria</taxon>
        <taxon>Pseudomonadati</taxon>
        <taxon>Verrucomicrobiota</taxon>
        <taxon>Terrimicrobiia</taxon>
        <taxon>Terrimicrobiales</taxon>
        <taxon>Terrimicrobiaceae</taxon>
        <taxon>Terrimicrobium</taxon>
    </lineage>
</organism>
<dbReference type="RefSeq" id="WP_075078099.1">
    <property type="nucleotide sequence ID" value="NZ_BDCO01000002.1"/>
</dbReference>
<comment type="caution">
    <text evidence="1">The sequence shown here is derived from an EMBL/GenBank/DDBJ whole genome shotgun (WGS) entry which is preliminary data.</text>
</comment>
<proteinExistence type="predicted"/>
<dbReference type="Proteomes" id="UP000076023">
    <property type="component" value="Unassembled WGS sequence"/>
</dbReference>
<dbReference type="STRING" id="690879.TSACC_2655"/>
<accession>A0A146G5K8</accession>
<name>A0A146G5K8_TERSA</name>
<gene>
    <name evidence="1" type="ORF">TSACC_2655</name>
</gene>
<protein>
    <submittedName>
        <fullName evidence="1">Verru_Chthon cassette protein A</fullName>
    </submittedName>
</protein>
<dbReference type="InParanoid" id="A0A146G5K8"/>